<evidence type="ECO:0000256" key="1">
    <source>
        <dbReference type="SAM" id="MobiDB-lite"/>
    </source>
</evidence>
<feature type="region of interest" description="Disordered" evidence="1">
    <location>
        <begin position="413"/>
        <end position="436"/>
    </location>
</feature>
<dbReference type="InterPro" id="IPR050490">
    <property type="entry name" value="Bact_solute-bd_prot1"/>
</dbReference>
<reference evidence="2 3" key="1">
    <citation type="submission" date="2020-07" db="EMBL/GenBank/DDBJ databases">
        <title>Sequencing the genomes of 1000 actinobacteria strains.</title>
        <authorList>
            <person name="Klenk H.-P."/>
        </authorList>
    </citation>
    <scope>NUCLEOTIDE SEQUENCE [LARGE SCALE GENOMIC DNA]</scope>
    <source>
        <strain evidence="2 3">DSM 40398</strain>
    </source>
</reference>
<protein>
    <submittedName>
        <fullName evidence="2">Cellobiose transport system substrate-binding protein</fullName>
    </submittedName>
</protein>
<dbReference type="SUPFAM" id="SSF53850">
    <property type="entry name" value="Periplasmic binding protein-like II"/>
    <property type="match status" value="1"/>
</dbReference>
<dbReference type="EMBL" id="JACCBA010000001">
    <property type="protein sequence ID" value="NYD44918.1"/>
    <property type="molecule type" value="Genomic_DNA"/>
</dbReference>
<dbReference type="PANTHER" id="PTHR43649">
    <property type="entry name" value="ARABINOSE-BINDING PROTEIN-RELATED"/>
    <property type="match status" value="1"/>
</dbReference>
<dbReference type="InterPro" id="IPR006059">
    <property type="entry name" value="SBP"/>
</dbReference>
<sequence>MRPTLGGRRARPRTRGGTPARALSATITAGALLLAGACGGSAAAGKENITLSVGLFGDFGFEPLYRRFEQAHPNVRIKERQATYDDHHTNLAAHIATGSGAADVEAIEVGYIGTYTAQPQRFVDLRKYGASTRQSEYLAWKWQQGVAANGAVIGLGTDVGGLALCYRRDLFAKAGLPADRAKVSALWPTWQAFLDTGRRFAAKAPSGAKFVDGPGEFFRAMVAQAPEGVYDRQDKVVAATNPAVKQAWDLSTRMVADGLSAKLTSFTPAWDTGFAKSSFATVACPAWMMAYIQEHSPGSSGRWDIAAIPGGGGSAGGTHLTVPTQSKHQKEAAELVQFLSAAPQQEAVFKAIGNFPSLPALYDKPEVRDHTNPFFNGAPVGKIYADSAKSLDPQHLGPAEGQVRAAIGNGLTRVDQGRQSPDQAWKQALDDVSKVK</sequence>
<accession>A0A7Y9JDW1</accession>
<name>A0A7Y9JDW1_9ACTN</name>
<dbReference type="Pfam" id="PF13416">
    <property type="entry name" value="SBP_bac_8"/>
    <property type="match status" value="1"/>
</dbReference>
<comment type="caution">
    <text evidence="2">The sequence shown here is derived from an EMBL/GenBank/DDBJ whole genome shotgun (WGS) entry which is preliminary data.</text>
</comment>
<dbReference type="PANTHER" id="PTHR43649:SF32">
    <property type="entry name" value="SUGAR BINDING SECRETED PROTEIN"/>
    <property type="match status" value="1"/>
</dbReference>
<dbReference type="Gene3D" id="3.40.190.10">
    <property type="entry name" value="Periplasmic binding protein-like II"/>
    <property type="match status" value="1"/>
</dbReference>
<dbReference type="RefSeq" id="WP_179842430.1">
    <property type="nucleotide sequence ID" value="NZ_JACCBA010000001.1"/>
</dbReference>
<dbReference type="Proteomes" id="UP000529783">
    <property type="component" value="Unassembled WGS sequence"/>
</dbReference>
<gene>
    <name evidence="2" type="ORF">BJY14_000901</name>
</gene>
<keyword evidence="3" id="KW-1185">Reference proteome</keyword>
<feature type="region of interest" description="Disordered" evidence="1">
    <location>
        <begin position="1"/>
        <end position="20"/>
    </location>
</feature>
<evidence type="ECO:0000313" key="2">
    <source>
        <dbReference type="EMBL" id="NYD44918.1"/>
    </source>
</evidence>
<evidence type="ECO:0000313" key="3">
    <source>
        <dbReference type="Proteomes" id="UP000529783"/>
    </source>
</evidence>
<proteinExistence type="predicted"/>
<dbReference type="AlphaFoldDB" id="A0A7Y9JDW1"/>
<organism evidence="2 3">
    <name type="scientific">Actinomadura luteofluorescens</name>
    <dbReference type="NCBI Taxonomy" id="46163"/>
    <lineage>
        <taxon>Bacteria</taxon>
        <taxon>Bacillati</taxon>
        <taxon>Actinomycetota</taxon>
        <taxon>Actinomycetes</taxon>
        <taxon>Streptosporangiales</taxon>
        <taxon>Thermomonosporaceae</taxon>
        <taxon>Actinomadura</taxon>
    </lineage>
</organism>